<dbReference type="AlphaFoldDB" id="A0A2T8JDB2"/>
<reference evidence="2" key="1">
    <citation type="submission" date="2018-04" db="EMBL/GenBank/DDBJ databases">
        <title>WGS assembly of Panicum hallii.</title>
        <authorList>
            <person name="Lovell J."/>
            <person name="Jenkins J."/>
            <person name="Lowry D."/>
            <person name="Mamidi S."/>
            <person name="Sreedasyam A."/>
            <person name="Weng X."/>
            <person name="Barry K."/>
            <person name="Bonette J."/>
            <person name="Campitelli B."/>
            <person name="Daum C."/>
            <person name="Gordon S."/>
            <person name="Gould B."/>
            <person name="Lipzen A."/>
            <person name="Macqueen A."/>
            <person name="Palacio-Mejia J."/>
            <person name="Plott C."/>
            <person name="Shakirov E."/>
            <person name="Shu S."/>
            <person name="Yoshinaga Y."/>
            <person name="Zane M."/>
            <person name="Rokhsar D."/>
            <person name="Grimwood J."/>
            <person name="Schmutz J."/>
            <person name="Juenger T."/>
        </authorList>
    </citation>
    <scope>NUCLEOTIDE SEQUENCE [LARGE SCALE GENOMIC DNA]</scope>
    <source>
        <strain evidence="2">FIL2</strain>
    </source>
</reference>
<dbReference type="Gramene" id="PVH47885">
    <property type="protein sequence ID" value="PVH47885"/>
    <property type="gene ID" value="PAHAL_4G176900"/>
</dbReference>
<protein>
    <submittedName>
        <fullName evidence="2">Uncharacterized protein</fullName>
    </submittedName>
</protein>
<evidence type="ECO:0000313" key="2">
    <source>
        <dbReference type="EMBL" id="PVH47885.1"/>
    </source>
</evidence>
<feature type="compositionally biased region" description="Acidic residues" evidence="1">
    <location>
        <begin position="234"/>
        <end position="248"/>
    </location>
</feature>
<dbReference type="EMBL" id="CM008049">
    <property type="protein sequence ID" value="PVH47885.1"/>
    <property type="molecule type" value="Genomic_DNA"/>
</dbReference>
<name>A0A2T8JDB2_9POAL</name>
<sequence>MGHLHTNALHWEGFPHLLWESLSLFFYIEPPQYDGVEYREEGVPRCRVKMTIPQHPFLSQWQPIEVDVVGYRLHPMEVAGYPIGLFPAIDSGDPEWNFITAHYGHLLGDSAEETLRGLIRFMNVQHHYQILLRRGLIGIAQGHYRNADRQVTQIVELQALVLEEEIITAREEAILHQEDQINESDAIITQRNTIIEFLQEQIHDLILEVDDAHAYIDELQEQLVPRAVPVAPEGGEEDPEEIEGVSDLDSEHGDPESNPQPDHSSSSSQSSMGNLDDF</sequence>
<evidence type="ECO:0000256" key="1">
    <source>
        <dbReference type="SAM" id="MobiDB-lite"/>
    </source>
</evidence>
<gene>
    <name evidence="2" type="ORF">PAHAL_4G176900</name>
</gene>
<dbReference type="Proteomes" id="UP000243499">
    <property type="component" value="Chromosome 4"/>
</dbReference>
<feature type="region of interest" description="Disordered" evidence="1">
    <location>
        <begin position="230"/>
        <end position="278"/>
    </location>
</feature>
<organism evidence="2">
    <name type="scientific">Panicum hallii</name>
    <dbReference type="NCBI Taxonomy" id="206008"/>
    <lineage>
        <taxon>Eukaryota</taxon>
        <taxon>Viridiplantae</taxon>
        <taxon>Streptophyta</taxon>
        <taxon>Embryophyta</taxon>
        <taxon>Tracheophyta</taxon>
        <taxon>Spermatophyta</taxon>
        <taxon>Magnoliopsida</taxon>
        <taxon>Liliopsida</taxon>
        <taxon>Poales</taxon>
        <taxon>Poaceae</taxon>
        <taxon>PACMAD clade</taxon>
        <taxon>Panicoideae</taxon>
        <taxon>Panicodae</taxon>
        <taxon>Paniceae</taxon>
        <taxon>Panicinae</taxon>
        <taxon>Panicum</taxon>
        <taxon>Panicum sect. Panicum</taxon>
    </lineage>
</organism>
<proteinExistence type="predicted"/>
<accession>A0A2T8JDB2</accession>